<keyword evidence="2" id="KW-1185">Reference proteome</keyword>
<evidence type="ECO:0000313" key="1">
    <source>
        <dbReference type="EMBL" id="MBK1871231.1"/>
    </source>
</evidence>
<evidence type="ECO:0000313" key="2">
    <source>
        <dbReference type="Proteomes" id="UP000616151"/>
    </source>
</evidence>
<name>A0ACC5REW2_9HYPH</name>
<gene>
    <name evidence="1" type="ORF">JHL16_33000</name>
</gene>
<dbReference type="EMBL" id="JAENHL010000008">
    <property type="protein sequence ID" value="MBK1871231.1"/>
    <property type="molecule type" value="Genomic_DNA"/>
</dbReference>
<sequence length="259" mass="28127">MNEIGKAELVRQLRELGVEAGDILLVHTAFRAVRPIEGGPLGLIAALHEALGSEGTLVMPSWSGNDDEVFDRASSPVTSDLGVTADMFWRLPGVRRSDHVHAFAGVGPAAEAIVADPLPLPPHIPASPVGRVHDRDGKILLLGTDHSSNTTLHLAELLADVPYRTTSTSTILEHGVPRRIDYGENNHCCVRFALADDWLRDAGLQREGRVGHAQARLMRSRDLVRLALEHLAKDRLLFLHRPEEACAECDEARASIPAG</sequence>
<dbReference type="Proteomes" id="UP000616151">
    <property type="component" value="Unassembled WGS sequence"/>
</dbReference>
<protein>
    <submittedName>
        <fullName evidence="1">AAC(3)-VI family aminoglycoside N-acetyltransferase</fullName>
    </submittedName>
</protein>
<accession>A0ACC5REW2</accession>
<reference evidence="1" key="1">
    <citation type="submission" date="2021-01" db="EMBL/GenBank/DDBJ databases">
        <authorList>
            <person name="Sun Q."/>
        </authorList>
    </citation>
    <scope>NUCLEOTIDE SEQUENCE</scope>
    <source>
        <strain evidence="1">YIM B02566</strain>
    </source>
</reference>
<proteinExistence type="predicted"/>
<comment type="caution">
    <text evidence="1">The sequence shown here is derived from an EMBL/GenBank/DDBJ whole genome shotgun (WGS) entry which is preliminary data.</text>
</comment>
<organism evidence="1 2">
    <name type="scientific">Taklimakanibacter albus</name>
    <dbReference type="NCBI Taxonomy" id="2800327"/>
    <lineage>
        <taxon>Bacteria</taxon>
        <taxon>Pseudomonadati</taxon>
        <taxon>Pseudomonadota</taxon>
        <taxon>Alphaproteobacteria</taxon>
        <taxon>Hyphomicrobiales</taxon>
        <taxon>Aestuariivirgaceae</taxon>
        <taxon>Taklimakanibacter</taxon>
    </lineage>
</organism>